<proteinExistence type="predicted"/>
<organism evidence="1 2">
    <name type="scientific">Pseudobutyrivibrio ruminis</name>
    <dbReference type="NCBI Taxonomy" id="46206"/>
    <lineage>
        <taxon>Bacteria</taxon>
        <taxon>Bacillati</taxon>
        <taxon>Bacillota</taxon>
        <taxon>Clostridia</taxon>
        <taxon>Lachnospirales</taxon>
        <taxon>Lachnospiraceae</taxon>
        <taxon>Pseudobutyrivibrio</taxon>
    </lineage>
</organism>
<gene>
    <name evidence="1" type="ORF">E7272_01585</name>
</gene>
<dbReference type="Proteomes" id="UP000766246">
    <property type="component" value="Unassembled WGS sequence"/>
</dbReference>
<comment type="caution">
    <text evidence="1">The sequence shown here is derived from an EMBL/GenBank/DDBJ whole genome shotgun (WGS) entry which is preliminary data.</text>
</comment>
<accession>A0A927YPL7</accession>
<name>A0A927YPL7_9FIRM</name>
<evidence type="ECO:0000313" key="2">
    <source>
        <dbReference type="Proteomes" id="UP000766246"/>
    </source>
</evidence>
<sequence>MSRFKNDINNWEANKDRDIEITNNADNNFWDEMEGIVVKASRSEENLIEILNMLAGIVPCGTVGFAELNNVYDELKRIIGCLHKKVDRYGIPRLMDSIALLSEKGSLSYIEINNFMEENGFMYRVEEPLFEYLWWHSIEENPVISKIEYTERYVSTISQQAKEELQRARDMLKRDSSERGYKEIVRNCVDAMEAVVKKIGQQEDIKNATKKIVAEELGPKQIIKRGNNIFNLIHELYPDIRHGSTEYSSMTKAEAEYWVEVITAFIRYLIRIKE</sequence>
<dbReference type="EMBL" id="SVER01000003">
    <property type="protein sequence ID" value="MBE5918511.1"/>
    <property type="molecule type" value="Genomic_DNA"/>
</dbReference>
<evidence type="ECO:0000313" key="1">
    <source>
        <dbReference type="EMBL" id="MBE5918511.1"/>
    </source>
</evidence>
<dbReference type="AlphaFoldDB" id="A0A927YPL7"/>
<protein>
    <submittedName>
        <fullName evidence="1">Uncharacterized protein</fullName>
    </submittedName>
</protein>
<reference evidence="1" key="1">
    <citation type="submission" date="2019-04" db="EMBL/GenBank/DDBJ databases">
        <title>Evolution of Biomass-Degrading Anaerobic Consortia Revealed by Metagenomics.</title>
        <authorList>
            <person name="Peng X."/>
        </authorList>
    </citation>
    <scope>NUCLEOTIDE SEQUENCE</scope>
    <source>
        <strain evidence="1">SIG311</strain>
    </source>
</reference>